<dbReference type="SUPFAM" id="SSF55816">
    <property type="entry name" value="5'-nucleotidase (syn. UDP-sugar hydrolase), C-terminal domain"/>
    <property type="match status" value="1"/>
</dbReference>
<reference evidence="3" key="1">
    <citation type="submission" date="2020-01" db="EMBL/GenBank/DDBJ databases">
        <authorList>
            <person name="Rat A."/>
        </authorList>
    </citation>
    <scope>NUCLEOTIDE SEQUENCE</scope>
    <source>
        <strain evidence="3">LMG 28251</strain>
    </source>
</reference>
<dbReference type="Gene3D" id="3.90.780.10">
    <property type="entry name" value="5'-Nucleotidase, C-terminal domain"/>
    <property type="match status" value="1"/>
</dbReference>
<dbReference type="PANTHER" id="PTHR11575">
    <property type="entry name" value="5'-NUCLEOTIDASE-RELATED"/>
    <property type="match status" value="1"/>
</dbReference>
<dbReference type="PANTHER" id="PTHR11575:SF24">
    <property type="entry name" value="5'-NUCLEOTIDASE"/>
    <property type="match status" value="1"/>
</dbReference>
<dbReference type="SUPFAM" id="SSF51120">
    <property type="entry name" value="beta-Roll"/>
    <property type="match status" value="1"/>
</dbReference>
<gene>
    <name evidence="3" type="ORF">GXW79_02760</name>
</gene>
<dbReference type="PRINTS" id="PR01607">
    <property type="entry name" value="APYRASEFAMLY"/>
</dbReference>
<dbReference type="Gene3D" id="3.60.21.10">
    <property type="match status" value="1"/>
</dbReference>
<dbReference type="InterPro" id="IPR036907">
    <property type="entry name" value="5'-Nucleotdase_C_sf"/>
</dbReference>
<sequence length="1567" mass="162556">MPGTDITATSIFTTNQSTITGGAAKGSEVNAFSSTLNRLFVLGGSGIDVVDPTTGAVVYAIGKADLGVGAATVGTGNSVAVNTTGGVTRIAVAFDGAPVTVASGTIPSNGVVAIFQVTASGFTLEHTIRPNESAASGPLSFAVPDMVTFTPDGSKVLVAIEGEPTVNYTHDPLGGVGIINVSTGAMQIAGFGGFDAATLNAAGVRVFGSAPTDLNGDGVADTGRTVTPFTATAAADLEPEYIAINAAGTKAYVTLQEANALAVLNIATGTFDRIQTFGLKDFSQADSYIDAADQNGAYFPTTSPVKGLYQPDGIATFTANGKTYLVTANEGDARDWGSFAEEVRVANAGLDTAVFPNAATLVSNANLGRLTVSAYTNNLDADVPLEKLEVFGSRSFSIWEYNDATGLTQVFDSGSALDSIIARDFPTLYDDGRADNKGAEPEGVTLGTIDGQLFAFVGLERYNAVLSFAIDTTGAKPTATYSSTIRATGDVAPEVFSFSADPGGSTGKLFVSNETSTTTSAFALDTVAEPTFTLQILHASDFEAGLQAVTRAPKFAAIIDKLEDSYANSITLASGDNYIPSPFFASEGDPALTPVLRAFYEQYFGLPSGSLSSLVTDLGRVDIAILNAIGIQASAFGNHEYDLGTRTILNAIDNTANAVGATTGAGRVTSIGAQFPYLSANLDFSSDPDLNSIFTAALRDASTYATTLADFASDAAVTAEAADQQISPWTVITENGEKIGVISLTTQLLATISSLGLVKVKDPFADGGTDNTAELAAIVQPLIDQMTTQGINKIILATHLQQYQLELDLATKLHGVDVILAGGSHAAFADATDGFPGAQNYPLFRTDLDGNSTAIVVTGNEYFDVGRLVITFDSNGHIIPGSVDANVSGAYVANDATVAALYGAGENPYADGTKGGEVKQLTDAVGAIIDAKLSVVAGYSDVYLQGQRAFVRTQETNFGDLSVDANIFKARQTDPNVLIGIKNGGGIREGIGVVGDGAIPTYEAPLDGKVTQLDIENALRFNNALSIVSFTAQGLTDLLENTLRGATPGATPGGFPHIGGLRFSFDATRAAGDRIVSLAVVDEAGNILDTLIQNAQLVGDANRTFRTVLLDFNINGPTGGDNFLGGNGGVTVTFTNRVDLTNVASGARTYTTEGSEQDALADYFAAKFATPGTAFDNPETVQQLDTRIQNLAFRTDGVFQAAAVNGTDAGDTLSGYGLDESFNTAGGNDLVAAGAGNDTILGGDGGDTLGGDDGNDRFTGGAGNDMIDGGDGTDTVVFTGTFASAQFDNSGTKLVVTGPEGTDTLRNVEQLVFADRTINLNDGDGLFDSLYYLRANLDVANSGLDPIVHYRQFGAKEGRDPNAFFDTSGYLAANKDVAASGLNPLEHFRLFGAKEQRDTSVDFDTGLYLKNNQDVASSGINALDHFLNFGRAEGRASYTAIGKATADGFDAEFYLLSNADVAAAGIDPREHFIRFGGKEGRDPNVLFDSSAYLANNADVKASGLDPMTHYNLFGFKEGRDPSAAFDTSAYLAANPDVAAAGINPLTHYLNFGVYEGRAIADQSALIA</sequence>
<dbReference type="InterPro" id="IPR011049">
    <property type="entry name" value="Serralysin-like_metalloprot_C"/>
</dbReference>
<comment type="caution">
    <text evidence="3">The sequence shown here is derived from an EMBL/GenBank/DDBJ whole genome shotgun (WGS) entry which is preliminary data.</text>
</comment>
<dbReference type="InterPro" id="IPR055188">
    <property type="entry name" value="Choice_anch_I"/>
</dbReference>
<dbReference type="Pfam" id="PF02872">
    <property type="entry name" value="5_nucleotid_C"/>
    <property type="match status" value="1"/>
</dbReference>
<evidence type="ECO:0000259" key="2">
    <source>
        <dbReference type="Pfam" id="PF22494"/>
    </source>
</evidence>
<dbReference type="Proteomes" id="UP001196068">
    <property type="component" value="Unassembled WGS sequence"/>
</dbReference>
<name>A0AAF1JVV0_9PROT</name>
<feature type="domain" description="5'-Nucleotidase C-terminal" evidence="1">
    <location>
        <begin position="938"/>
        <end position="1119"/>
    </location>
</feature>
<accession>A0AAF1JVV0</accession>
<dbReference type="InterPro" id="IPR029052">
    <property type="entry name" value="Metallo-depent_PP-like"/>
</dbReference>
<evidence type="ECO:0000313" key="4">
    <source>
        <dbReference type="Proteomes" id="UP001196068"/>
    </source>
</evidence>
<dbReference type="GO" id="GO:0008768">
    <property type="term" value="F:UDP-sugar diphosphatase activity"/>
    <property type="evidence" value="ECO:0007669"/>
    <property type="project" value="TreeGrafter"/>
</dbReference>
<dbReference type="InterPro" id="IPR008334">
    <property type="entry name" value="5'-Nucleotdase_C"/>
</dbReference>
<keyword evidence="4" id="KW-1185">Reference proteome</keyword>
<feature type="domain" description="Choice-of-anchor I" evidence="2">
    <location>
        <begin position="142"/>
        <end position="522"/>
    </location>
</feature>
<dbReference type="NCBIfam" id="NF038117">
    <property type="entry name" value="choice_anch_I"/>
    <property type="match status" value="1"/>
</dbReference>
<dbReference type="PRINTS" id="PR00313">
    <property type="entry name" value="CABNDNGRPT"/>
</dbReference>
<dbReference type="SUPFAM" id="SSF75011">
    <property type="entry name" value="3-carboxy-cis,cis-mucoante lactonizing enzyme"/>
    <property type="match status" value="1"/>
</dbReference>
<proteinExistence type="predicted"/>
<dbReference type="Gene3D" id="2.150.10.10">
    <property type="entry name" value="Serralysin-like metalloprotease, C-terminal"/>
    <property type="match status" value="1"/>
</dbReference>
<dbReference type="Pfam" id="PF22494">
    <property type="entry name" value="choice_anch_I"/>
    <property type="match status" value="1"/>
</dbReference>
<dbReference type="GO" id="GO:0030288">
    <property type="term" value="C:outer membrane-bounded periplasmic space"/>
    <property type="evidence" value="ECO:0007669"/>
    <property type="project" value="TreeGrafter"/>
</dbReference>
<protein>
    <submittedName>
        <fullName evidence="3">Bifunctional metallophosphatase/5'-nucleotidase</fullName>
    </submittedName>
</protein>
<dbReference type="RefSeq" id="WP_211872696.1">
    <property type="nucleotide sequence ID" value="NZ_JAAEDH010000002.1"/>
</dbReference>
<dbReference type="InterPro" id="IPR006179">
    <property type="entry name" value="5_nucleotidase/apyrase"/>
</dbReference>
<organism evidence="3 4">
    <name type="scientific">Plastoroseomonas arctica</name>
    <dbReference type="NCBI Taxonomy" id="1509237"/>
    <lineage>
        <taxon>Bacteria</taxon>
        <taxon>Pseudomonadati</taxon>
        <taxon>Pseudomonadota</taxon>
        <taxon>Alphaproteobacteria</taxon>
        <taxon>Acetobacterales</taxon>
        <taxon>Acetobacteraceae</taxon>
        <taxon>Plastoroseomonas</taxon>
    </lineage>
</organism>
<evidence type="ECO:0000313" key="3">
    <source>
        <dbReference type="EMBL" id="MBR0653993.1"/>
    </source>
</evidence>
<dbReference type="GO" id="GO:0008253">
    <property type="term" value="F:5'-nucleotidase activity"/>
    <property type="evidence" value="ECO:0007669"/>
    <property type="project" value="TreeGrafter"/>
</dbReference>
<evidence type="ECO:0000259" key="1">
    <source>
        <dbReference type="Pfam" id="PF02872"/>
    </source>
</evidence>
<dbReference type="EMBL" id="JAAEDH010000002">
    <property type="protein sequence ID" value="MBR0653993.1"/>
    <property type="molecule type" value="Genomic_DNA"/>
</dbReference>
<dbReference type="GO" id="GO:0009166">
    <property type="term" value="P:nucleotide catabolic process"/>
    <property type="evidence" value="ECO:0007669"/>
    <property type="project" value="InterPro"/>
</dbReference>
<reference evidence="3" key="2">
    <citation type="journal article" date="2021" name="Syst. Appl. Microbiol.">
        <title>Roseomonas hellenica sp. nov., isolated from roots of wild-growing Alkanna tinctoria.</title>
        <authorList>
            <person name="Rat A."/>
            <person name="Naranjo H.D."/>
            <person name="Lebbe L."/>
            <person name="Cnockaert M."/>
            <person name="Krigas N."/>
            <person name="Grigoriadou K."/>
            <person name="Maloupa E."/>
            <person name="Willems A."/>
        </authorList>
    </citation>
    <scope>NUCLEOTIDE SEQUENCE</scope>
    <source>
        <strain evidence="3">LMG 28251</strain>
    </source>
</reference>
<dbReference type="SUPFAM" id="SSF56300">
    <property type="entry name" value="Metallo-dependent phosphatases"/>
    <property type="match status" value="1"/>
</dbReference>